<evidence type="ECO:0000256" key="2">
    <source>
        <dbReference type="SAM" id="Phobius"/>
    </source>
</evidence>
<keyword evidence="2" id="KW-1133">Transmembrane helix</keyword>
<feature type="signal peptide" evidence="3">
    <location>
        <begin position="1"/>
        <end position="32"/>
    </location>
</feature>
<evidence type="ECO:0000256" key="3">
    <source>
        <dbReference type="SAM" id="SignalP"/>
    </source>
</evidence>
<proteinExistence type="predicted"/>
<dbReference type="EMBL" id="MU825449">
    <property type="protein sequence ID" value="KAJ7388835.1"/>
    <property type="molecule type" value="Genomic_DNA"/>
</dbReference>
<reference evidence="4" key="1">
    <citation type="submission" date="2023-01" db="EMBL/GenBank/DDBJ databases">
        <title>Genome assembly of the deep-sea coral Lophelia pertusa.</title>
        <authorList>
            <person name="Herrera S."/>
            <person name="Cordes E."/>
        </authorList>
    </citation>
    <scope>NUCLEOTIDE SEQUENCE</scope>
    <source>
        <strain evidence="4">USNM1676648</strain>
        <tissue evidence="4">Polyp</tissue>
    </source>
</reference>
<sequence length="259" mass="27455">MSRFDAFNMSSVKLMAMSTLVALSFLFAISDGQISCTEGSCPRGRVCCGHNGCILAPNCVGEYCEDDSACSRNESCCSSKCANTTTCLGRNCTYDIDCSSDQSCCGSECRDIPDCDGYSCSSLTDCDQAEFCCEGICSKAECSIFHPTMPPAPYYEKAPFIVGTIVGAIVFGLVVSVCGHFVCRRQRTARGRSISEQPILADPPQNEEQQTITPPPYNPGTTKASEQSPPYIAASQGRSGGVNTLDGYGAVSNTSALPV</sequence>
<evidence type="ECO:0000313" key="4">
    <source>
        <dbReference type="EMBL" id="KAJ7388835.1"/>
    </source>
</evidence>
<keyword evidence="2" id="KW-0472">Membrane</keyword>
<keyword evidence="5" id="KW-1185">Reference proteome</keyword>
<name>A0A9W9ZWK6_9CNID</name>
<feature type="compositionally biased region" description="Polar residues" evidence="1">
    <location>
        <begin position="219"/>
        <end position="228"/>
    </location>
</feature>
<keyword evidence="2" id="KW-0812">Transmembrane</keyword>
<protein>
    <submittedName>
        <fullName evidence="4">Uncharacterized protein</fullName>
    </submittedName>
</protein>
<dbReference type="Proteomes" id="UP001163046">
    <property type="component" value="Unassembled WGS sequence"/>
</dbReference>
<evidence type="ECO:0000313" key="5">
    <source>
        <dbReference type="Proteomes" id="UP001163046"/>
    </source>
</evidence>
<keyword evidence="3" id="KW-0732">Signal</keyword>
<evidence type="ECO:0000256" key="1">
    <source>
        <dbReference type="SAM" id="MobiDB-lite"/>
    </source>
</evidence>
<feature type="chain" id="PRO_5040943431" evidence="3">
    <location>
        <begin position="33"/>
        <end position="259"/>
    </location>
</feature>
<organism evidence="4 5">
    <name type="scientific">Desmophyllum pertusum</name>
    <dbReference type="NCBI Taxonomy" id="174260"/>
    <lineage>
        <taxon>Eukaryota</taxon>
        <taxon>Metazoa</taxon>
        <taxon>Cnidaria</taxon>
        <taxon>Anthozoa</taxon>
        <taxon>Hexacorallia</taxon>
        <taxon>Scleractinia</taxon>
        <taxon>Caryophylliina</taxon>
        <taxon>Caryophylliidae</taxon>
        <taxon>Desmophyllum</taxon>
    </lineage>
</organism>
<feature type="transmembrane region" description="Helical" evidence="2">
    <location>
        <begin position="160"/>
        <end position="183"/>
    </location>
</feature>
<feature type="region of interest" description="Disordered" evidence="1">
    <location>
        <begin position="194"/>
        <end position="259"/>
    </location>
</feature>
<comment type="caution">
    <text evidence="4">The sequence shown here is derived from an EMBL/GenBank/DDBJ whole genome shotgun (WGS) entry which is preliminary data.</text>
</comment>
<dbReference type="AlphaFoldDB" id="A0A9W9ZWK6"/>
<accession>A0A9W9ZWK6</accession>
<gene>
    <name evidence="4" type="ORF">OS493_035393</name>
</gene>